<proteinExistence type="predicted"/>
<dbReference type="InterPro" id="IPR011008">
    <property type="entry name" value="Dimeric_a/b-barrel"/>
</dbReference>
<dbReference type="EMBL" id="CP042305">
    <property type="protein sequence ID" value="QDZ16324.1"/>
    <property type="molecule type" value="Genomic_DNA"/>
</dbReference>
<dbReference type="OrthoDB" id="3826869at2"/>
<dbReference type="Proteomes" id="UP000320216">
    <property type="component" value="Chromosome"/>
</dbReference>
<dbReference type="KEGG" id="huw:FPZ11_17595"/>
<organism evidence="1 2">
    <name type="scientific">Humibacter ginsenosidimutans</name>
    <dbReference type="NCBI Taxonomy" id="2599293"/>
    <lineage>
        <taxon>Bacteria</taxon>
        <taxon>Bacillati</taxon>
        <taxon>Actinomycetota</taxon>
        <taxon>Actinomycetes</taxon>
        <taxon>Micrococcales</taxon>
        <taxon>Microbacteriaceae</taxon>
        <taxon>Humibacter</taxon>
    </lineage>
</organism>
<evidence type="ECO:0000313" key="1">
    <source>
        <dbReference type="EMBL" id="QDZ16324.1"/>
    </source>
</evidence>
<dbReference type="Pfam" id="PF05336">
    <property type="entry name" value="rhaM"/>
    <property type="match status" value="1"/>
</dbReference>
<dbReference type="GO" id="GO:0016857">
    <property type="term" value="F:racemase and epimerase activity, acting on carbohydrates and derivatives"/>
    <property type="evidence" value="ECO:0007669"/>
    <property type="project" value="InterPro"/>
</dbReference>
<protein>
    <submittedName>
        <fullName evidence="1">L-rhamnose mutarotase</fullName>
    </submittedName>
</protein>
<gene>
    <name evidence="1" type="ORF">FPZ11_17595</name>
</gene>
<evidence type="ECO:0000313" key="2">
    <source>
        <dbReference type="Proteomes" id="UP000320216"/>
    </source>
</evidence>
<dbReference type="RefSeq" id="WP_146322328.1">
    <property type="nucleotide sequence ID" value="NZ_CP042305.1"/>
</dbReference>
<dbReference type="SUPFAM" id="SSF54909">
    <property type="entry name" value="Dimeric alpha+beta barrel"/>
    <property type="match status" value="1"/>
</dbReference>
<keyword evidence="2" id="KW-1185">Reference proteome</keyword>
<accession>A0A5B8M8F6</accession>
<sequence>MKVALHSTLRSGAVNDYLREHARVPDELRALFDRAGVQDWIIWRSGDRLFHVVECDDFEAAMRVIRADDADRRWQEHIGVYVDDFFGPDGDAGYEPLGQVWRLEDQRTADRDLPIADMGLD</sequence>
<dbReference type="InterPro" id="IPR008000">
    <property type="entry name" value="Rham/fucose_mutarotase"/>
</dbReference>
<reference evidence="1 2" key="1">
    <citation type="submission" date="2019-07" db="EMBL/GenBank/DDBJ databases">
        <title>Full genome sequence of Humibacter sp. WJ7-1.</title>
        <authorList>
            <person name="Im W.-T."/>
        </authorList>
    </citation>
    <scope>NUCLEOTIDE SEQUENCE [LARGE SCALE GENOMIC DNA]</scope>
    <source>
        <strain evidence="1 2">WJ7-1</strain>
    </source>
</reference>
<name>A0A5B8M8F6_9MICO</name>
<dbReference type="AlphaFoldDB" id="A0A5B8M8F6"/>
<dbReference type="Gene3D" id="3.30.70.100">
    <property type="match status" value="1"/>
</dbReference>